<keyword evidence="8" id="KW-1185">Reference proteome</keyword>
<organism evidence="7 8">
    <name type="scientific">Phytophthora citrophthora</name>
    <dbReference type="NCBI Taxonomy" id="4793"/>
    <lineage>
        <taxon>Eukaryota</taxon>
        <taxon>Sar</taxon>
        <taxon>Stramenopiles</taxon>
        <taxon>Oomycota</taxon>
        <taxon>Peronosporomycetes</taxon>
        <taxon>Peronosporales</taxon>
        <taxon>Peronosporaceae</taxon>
        <taxon>Phytophthora</taxon>
    </lineage>
</organism>
<evidence type="ECO:0000256" key="1">
    <source>
        <dbReference type="ARBA" id="ARBA00022723"/>
    </source>
</evidence>
<dbReference type="CDD" id="cd00065">
    <property type="entry name" value="FYVE_like_SF"/>
    <property type="match status" value="1"/>
</dbReference>
<accession>A0AAD9GY99</accession>
<evidence type="ECO:0000256" key="4">
    <source>
        <dbReference type="PROSITE-ProRule" id="PRU00091"/>
    </source>
</evidence>
<dbReference type="PROSITE" id="PS50178">
    <property type="entry name" value="ZF_FYVE"/>
    <property type="match status" value="1"/>
</dbReference>
<dbReference type="SUPFAM" id="SSF55961">
    <property type="entry name" value="Bet v1-like"/>
    <property type="match status" value="1"/>
</dbReference>
<proteinExistence type="predicted"/>
<keyword evidence="1" id="KW-0479">Metal-binding</keyword>
<dbReference type="AlphaFoldDB" id="A0AAD9GY99"/>
<dbReference type="EMBL" id="JASMQC010000002">
    <property type="protein sequence ID" value="KAK1946962.1"/>
    <property type="molecule type" value="Genomic_DNA"/>
</dbReference>
<evidence type="ECO:0000313" key="8">
    <source>
        <dbReference type="Proteomes" id="UP001259832"/>
    </source>
</evidence>
<evidence type="ECO:0000256" key="2">
    <source>
        <dbReference type="ARBA" id="ARBA00022771"/>
    </source>
</evidence>
<dbReference type="Gene3D" id="3.30.40.10">
    <property type="entry name" value="Zinc/RING finger domain, C3HC4 (zinc finger)"/>
    <property type="match status" value="1"/>
</dbReference>
<protein>
    <recommendedName>
        <fullName evidence="6">FYVE-type domain-containing protein</fullName>
    </recommendedName>
</protein>
<feature type="region of interest" description="Disordered" evidence="5">
    <location>
        <begin position="693"/>
        <end position="718"/>
    </location>
</feature>
<dbReference type="InterPro" id="IPR023393">
    <property type="entry name" value="START-like_dom_sf"/>
</dbReference>
<feature type="domain" description="FYVE-type" evidence="6">
    <location>
        <begin position="380"/>
        <end position="451"/>
    </location>
</feature>
<dbReference type="PANTHER" id="PTHR13510">
    <property type="entry name" value="FYVE-FINGER-CONTAINING RAB5 EFFECTOR PROTEIN RABENOSYN-5-RELATED"/>
    <property type="match status" value="1"/>
</dbReference>
<dbReference type="InterPro" id="IPR013083">
    <property type="entry name" value="Znf_RING/FYVE/PHD"/>
</dbReference>
<evidence type="ECO:0000259" key="6">
    <source>
        <dbReference type="PROSITE" id="PS50178"/>
    </source>
</evidence>
<dbReference type="InterPro" id="IPR011011">
    <property type="entry name" value="Znf_FYVE_PHD"/>
</dbReference>
<gene>
    <name evidence="7" type="ORF">P3T76_000972</name>
</gene>
<dbReference type="Gene3D" id="3.30.530.20">
    <property type="match status" value="1"/>
</dbReference>
<dbReference type="InterPro" id="IPR052727">
    <property type="entry name" value="Rab4/Rab5_effector"/>
</dbReference>
<keyword evidence="2 4" id="KW-0863">Zinc-finger</keyword>
<keyword evidence="3" id="KW-0862">Zinc</keyword>
<dbReference type="SUPFAM" id="SSF57903">
    <property type="entry name" value="FYVE/PHD zinc finger"/>
    <property type="match status" value="1"/>
</dbReference>
<dbReference type="InterPro" id="IPR017455">
    <property type="entry name" value="Znf_FYVE-rel"/>
</dbReference>
<reference evidence="7" key="1">
    <citation type="submission" date="2023-08" db="EMBL/GenBank/DDBJ databases">
        <title>Reference Genome Resource for the Citrus Pathogen Phytophthora citrophthora.</title>
        <authorList>
            <person name="Moller H."/>
            <person name="Coetzee B."/>
            <person name="Rose L.J."/>
            <person name="Van Niekerk J.M."/>
        </authorList>
    </citation>
    <scope>NUCLEOTIDE SEQUENCE</scope>
    <source>
        <strain evidence="7">STE-U-9442</strain>
    </source>
</reference>
<evidence type="ECO:0000256" key="3">
    <source>
        <dbReference type="ARBA" id="ARBA00022833"/>
    </source>
</evidence>
<feature type="compositionally biased region" description="Low complexity" evidence="5">
    <location>
        <begin position="699"/>
        <end position="708"/>
    </location>
</feature>
<feature type="compositionally biased region" description="Polar residues" evidence="5">
    <location>
        <begin position="506"/>
        <end position="519"/>
    </location>
</feature>
<evidence type="ECO:0000313" key="7">
    <source>
        <dbReference type="EMBL" id="KAK1946962.1"/>
    </source>
</evidence>
<dbReference type="GO" id="GO:0008270">
    <property type="term" value="F:zinc ion binding"/>
    <property type="evidence" value="ECO:0007669"/>
    <property type="project" value="UniProtKB-KW"/>
</dbReference>
<dbReference type="Proteomes" id="UP001259832">
    <property type="component" value="Unassembled WGS sequence"/>
</dbReference>
<feature type="region of interest" description="Disordered" evidence="5">
    <location>
        <begin position="480"/>
        <end position="624"/>
    </location>
</feature>
<sequence>MSNPIRSLVLEERANSVAKNSHPNFSRHIFSVCTRDKEWTTLQSSDTTCATERQSAPASHLRGALCIGQFVAQVSAAPVRVKMDNSREHNVRPSMLERVSSSNNSRFPLAANYFPAITFSPEQHAFLKEQADQLSSEATQKAKWAMSYEDGTNGWKLSNSQRHFRETGIRTYSRRRDARDRNGHRQLEFRCMGKAQMSVENCLNALYSDNTTDFRSNSTFLVENALDAVVLNALETRTDDKPHHYLGLNWLASRSPGLFSKSRDLCYLRSMGTALDSNKDKIGYLVIQSVDVKECASLENSLGLIRGKMSSVLLFKENTETRTTNVLWQGSMGLNGHSSSKLINFVHETFSSLVTNLNKVQEAKYMAQQVEGHKFQRMIAGERKHCNVCNKKFSLVRPRSQCSACGENMCKDCEVSSRAKAFNSDSFDVPTPTSSRPEFVLFCRTCVTTARRKMSNQSEGGSARANPSFLLFDNNLYPASADEGDHRPSNVGKKSNQSSSTSTSSLQKLAANSSGGPSDNKSKRPNRPTPLYVGTTIHMSSAGEVPISPLSIRTQREKRRSRLETDPMESYDGFDNREYGVPLETDEYDPQEPSRESCSSFSSYKYASSDRRGSQESRDNDMASRLREISQRAQEALEVTKRNSCMMSDTSSAPRLSDLSAFKDLDKSIAEQADLLNVIGFVSTGRVYMENNGPEQGGVRVSESSSVMSEDERFEVIT</sequence>
<name>A0AAD9GY99_9STRA</name>
<feature type="compositionally biased region" description="Basic and acidic residues" evidence="5">
    <location>
        <begin position="608"/>
        <end position="624"/>
    </location>
</feature>
<feature type="compositionally biased region" description="Low complexity" evidence="5">
    <location>
        <begin position="596"/>
        <end position="607"/>
    </location>
</feature>
<comment type="caution">
    <text evidence="7">The sequence shown here is derived from an EMBL/GenBank/DDBJ whole genome shotgun (WGS) entry which is preliminary data.</text>
</comment>
<dbReference type="PANTHER" id="PTHR13510:SF44">
    <property type="entry name" value="RABENOSYN-5"/>
    <property type="match status" value="1"/>
</dbReference>
<evidence type="ECO:0000256" key="5">
    <source>
        <dbReference type="SAM" id="MobiDB-lite"/>
    </source>
</evidence>